<dbReference type="EMBL" id="CP071137">
    <property type="protein sequence ID" value="QWY78271.1"/>
    <property type="molecule type" value="Genomic_DNA"/>
</dbReference>
<dbReference type="Proteomes" id="UP000683551">
    <property type="component" value="Chromosome"/>
</dbReference>
<dbReference type="Pfam" id="PF05930">
    <property type="entry name" value="Phage_AlpA"/>
    <property type="match status" value="1"/>
</dbReference>
<proteinExistence type="predicted"/>
<gene>
    <name evidence="1" type="ORF">JZL65_04135</name>
</gene>
<dbReference type="RefSeq" id="WP_273145693.1">
    <property type="nucleotide sequence ID" value="NZ_CP053675.1"/>
</dbReference>
<name>A0A9E6MXT3_9PROT</name>
<organism evidence="1 2">
    <name type="scientific">Ferrovum myxofaciens</name>
    <dbReference type="NCBI Taxonomy" id="416213"/>
    <lineage>
        <taxon>Bacteria</taxon>
        <taxon>Pseudomonadati</taxon>
        <taxon>Pseudomonadota</taxon>
        <taxon>Betaproteobacteria</taxon>
        <taxon>Ferrovales</taxon>
        <taxon>Ferrovaceae</taxon>
        <taxon>Ferrovum</taxon>
    </lineage>
</organism>
<dbReference type="InterPro" id="IPR010260">
    <property type="entry name" value="AlpA"/>
</dbReference>
<evidence type="ECO:0000313" key="1">
    <source>
        <dbReference type="EMBL" id="QWY78271.1"/>
    </source>
</evidence>
<dbReference type="AlphaFoldDB" id="A0A9E6MXT3"/>
<accession>A0A9E6MXT3</accession>
<protein>
    <submittedName>
        <fullName evidence="1">AlpA family phage regulatory protein</fullName>
    </submittedName>
</protein>
<reference evidence="1" key="1">
    <citation type="submission" date="2021-02" db="EMBL/GenBank/DDBJ databases">
        <title>Comparative genomics of Ferrovum myxofaciens strains, predominant extremophile bacteria forming large biofilm stalactites in acid mine ecosystems.</title>
        <authorList>
            <person name="Burkartova K."/>
            <person name="Ridl J."/>
            <person name="Pajer P."/>
            <person name="Falteisek L."/>
        </authorList>
    </citation>
    <scope>NUCLEOTIDE SEQUENCE</scope>
    <source>
        <strain evidence="1">MI1III</strain>
    </source>
</reference>
<dbReference type="Gene3D" id="1.10.238.160">
    <property type="match status" value="1"/>
</dbReference>
<evidence type="ECO:0000313" key="2">
    <source>
        <dbReference type="Proteomes" id="UP000683551"/>
    </source>
</evidence>
<sequence>MEKILIGQKEVQKLLGVGQTTFYRFLRKYPDFPRGVPTPCHMKWRSSEVREWIAAR</sequence>